<dbReference type="NCBIfam" id="NF033819">
    <property type="entry name" value="IS66_TnpB"/>
    <property type="match status" value="1"/>
</dbReference>
<protein>
    <submittedName>
        <fullName evidence="1">IS66 family insertion sequence element accessory protein TnpB</fullName>
    </submittedName>
</protein>
<name>A0ABV6ZSG3_9HYPH</name>
<proteinExistence type="predicted"/>
<dbReference type="InterPro" id="IPR008878">
    <property type="entry name" value="Transposase_IS66_Orf2"/>
</dbReference>
<dbReference type="Pfam" id="PF05717">
    <property type="entry name" value="TnpB_IS66"/>
    <property type="match status" value="1"/>
</dbReference>
<evidence type="ECO:0000313" key="2">
    <source>
        <dbReference type="Proteomes" id="UP001595190"/>
    </source>
</evidence>
<evidence type="ECO:0000313" key="1">
    <source>
        <dbReference type="EMBL" id="MFC2255129.1"/>
    </source>
</evidence>
<organism evidence="1 2">
    <name type="scientific">Labrys neptuniae</name>
    <dbReference type="NCBI Taxonomy" id="376174"/>
    <lineage>
        <taxon>Bacteria</taxon>
        <taxon>Pseudomonadati</taxon>
        <taxon>Pseudomonadota</taxon>
        <taxon>Alphaproteobacteria</taxon>
        <taxon>Hyphomicrobiales</taxon>
        <taxon>Xanthobacteraceae</taxon>
        <taxon>Labrys</taxon>
    </lineage>
</organism>
<dbReference type="PANTHER" id="PTHR36455:SF1">
    <property type="entry name" value="BLR8292 PROTEIN"/>
    <property type="match status" value="1"/>
</dbReference>
<reference evidence="1 2" key="1">
    <citation type="submission" date="2024-09" db="EMBL/GenBank/DDBJ databases">
        <title>Description of Labrys sedimenti sp. nov., isolated from a diclofenac-degrading enrichment culture, and genome-based reclassification of Labrys portucalensis as a later heterotypic synonym of Labrys neptuniae.</title>
        <authorList>
            <person name="Tancsics A."/>
            <person name="Csepanyi A."/>
        </authorList>
    </citation>
    <scope>NUCLEOTIDE SEQUENCE [LARGE SCALE GENOMIC DNA]</scope>
    <source>
        <strain evidence="1 2">LMG 23412</strain>
    </source>
</reference>
<dbReference type="Proteomes" id="UP001595190">
    <property type="component" value="Unassembled WGS sequence"/>
</dbReference>
<dbReference type="EMBL" id="JBHGPK010000084">
    <property type="protein sequence ID" value="MFC2255129.1"/>
    <property type="molecule type" value="Genomic_DNA"/>
</dbReference>
<comment type="caution">
    <text evidence="1">The sequence shown here is derived from an EMBL/GenBank/DDBJ whole genome shotgun (WGS) entry which is preliminary data.</text>
</comment>
<dbReference type="PANTHER" id="PTHR36455">
    <property type="match status" value="1"/>
</dbReference>
<sequence length="118" mass="12948">MIGPSGAVKVMVATRPVDFRKGAEGLAALVKAEMGADPFSGAIYVFRAKRTDRIKLVFWDGSGVCLVSKRLEDGEFHWPKMQNGAMRLTAAQFSALFEGLNWKRVHAPIETRVPEQAG</sequence>
<accession>A0ABV6ZSG3</accession>
<dbReference type="RefSeq" id="WP_263813021.1">
    <property type="nucleotide sequence ID" value="NZ_JBHGPK010000084.1"/>
</dbReference>
<gene>
    <name evidence="1" type="primary">tnpB</name>
    <name evidence="1" type="ORF">ACETRX_36790</name>
</gene>